<evidence type="ECO:0000313" key="2">
    <source>
        <dbReference type="Proteomes" id="UP000054560"/>
    </source>
</evidence>
<feature type="non-terminal residue" evidence="1">
    <location>
        <position position="56"/>
    </location>
</feature>
<sequence>IDTLTPVFRPVRRLGVGGTAEVQTRDSVTVADRAQVLANRNQRVVARVKERQVISE</sequence>
<organism evidence="1 2">
    <name type="scientific">Sphaeroforma arctica JP610</name>
    <dbReference type="NCBI Taxonomy" id="667725"/>
    <lineage>
        <taxon>Eukaryota</taxon>
        <taxon>Ichthyosporea</taxon>
        <taxon>Ichthyophonida</taxon>
        <taxon>Sphaeroforma</taxon>
    </lineage>
</organism>
<protein>
    <submittedName>
        <fullName evidence="1">Uncharacterized protein</fullName>
    </submittedName>
</protein>
<evidence type="ECO:0000313" key="1">
    <source>
        <dbReference type="EMBL" id="KNC73107.1"/>
    </source>
</evidence>
<feature type="non-terminal residue" evidence="1">
    <location>
        <position position="1"/>
    </location>
</feature>
<gene>
    <name evidence="1" type="ORF">SARC_14335</name>
</gene>
<dbReference type="GeneID" id="25914839"/>
<dbReference type="EMBL" id="KQ246073">
    <property type="protein sequence ID" value="KNC73107.1"/>
    <property type="molecule type" value="Genomic_DNA"/>
</dbReference>
<dbReference type="AlphaFoldDB" id="A0A0L0F8S2"/>
<name>A0A0L0F8S2_9EUKA</name>
<accession>A0A0L0F8S2</accession>
<dbReference type="RefSeq" id="XP_014147009.1">
    <property type="nucleotide sequence ID" value="XM_014291534.1"/>
</dbReference>
<proteinExistence type="predicted"/>
<reference evidence="1 2" key="1">
    <citation type="submission" date="2011-02" db="EMBL/GenBank/DDBJ databases">
        <title>The Genome Sequence of Sphaeroforma arctica JP610.</title>
        <authorList>
            <consortium name="The Broad Institute Genome Sequencing Platform"/>
            <person name="Russ C."/>
            <person name="Cuomo C."/>
            <person name="Young S.K."/>
            <person name="Zeng Q."/>
            <person name="Gargeya S."/>
            <person name="Alvarado L."/>
            <person name="Berlin A."/>
            <person name="Chapman S.B."/>
            <person name="Chen Z."/>
            <person name="Freedman E."/>
            <person name="Gellesch M."/>
            <person name="Goldberg J."/>
            <person name="Griggs A."/>
            <person name="Gujja S."/>
            <person name="Heilman E."/>
            <person name="Heiman D."/>
            <person name="Howarth C."/>
            <person name="Mehta T."/>
            <person name="Neiman D."/>
            <person name="Pearson M."/>
            <person name="Roberts A."/>
            <person name="Saif S."/>
            <person name="Shea T."/>
            <person name="Shenoy N."/>
            <person name="Sisk P."/>
            <person name="Stolte C."/>
            <person name="Sykes S."/>
            <person name="White J."/>
            <person name="Yandava C."/>
            <person name="Burger G."/>
            <person name="Gray M.W."/>
            <person name="Holland P.W.H."/>
            <person name="King N."/>
            <person name="Lang F.B.F."/>
            <person name="Roger A.J."/>
            <person name="Ruiz-Trillo I."/>
            <person name="Haas B."/>
            <person name="Nusbaum C."/>
            <person name="Birren B."/>
        </authorList>
    </citation>
    <scope>NUCLEOTIDE SEQUENCE [LARGE SCALE GENOMIC DNA]</scope>
    <source>
        <strain evidence="1 2">JP610</strain>
    </source>
</reference>
<keyword evidence="2" id="KW-1185">Reference proteome</keyword>
<dbReference type="Proteomes" id="UP000054560">
    <property type="component" value="Unassembled WGS sequence"/>
</dbReference>